<dbReference type="GO" id="GO:0031490">
    <property type="term" value="F:chromatin DNA binding"/>
    <property type="evidence" value="ECO:0007669"/>
    <property type="project" value="TreeGrafter"/>
</dbReference>
<dbReference type="AlphaFoldDB" id="A0AAV8RMS2"/>
<comment type="subcellular location">
    <subcellularLocation>
        <location evidence="1">Nucleus</location>
    </subcellularLocation>
</comment>
<dbReference type="GO" id="GO:0000785">
    <property type="term" value="C:chromatin"/>
    <property type="evidence" value="ECO:0007669"/>
    <property type="project" value="TreeGrafter"/>
</dbReference>
<feature type="domain" description="RING-type" evidence="10">
    <location>
        <begin position="182"/>
        <end position="229"/>
    </location>
</feature>
<keyword evidence="5" id="KW-0804">Transcription</keyword>
<feature type="region of interest" description="Disordered" evidence="9">
    <location>
        <begin position="750"/>
        <end position="771"/>
    </location>
</feature>
<proteinExistence type="inferred from homology"/>
<dbReference type="GO" id="GO:0032454">
    <property type="term" value="F:histone H3K9 demethylase activity"/>
    <property type="evidence" value="ECO:0007669"/>
    <property type="project" value="InterPro"/>
</dbReference>
<feature type="domain" description="WRC" evidence="12">
    <location>
        <begin position="7"/>
        <end position="51"/>
    </location>
</feature>
<evidence type="ECO:0000256" key="5">
    <source>
        <dbReference type="ARBA" id="ARBA00023163"/>
    </source>
</evidence>
<dbReference type="InterPro" id="IPR014977">
    <property type="entry name" value="WRC_dom"/>
</dbReference>
<evidence type="ECO:0000256" key="7">
    <source>
        <dbReference type="PROSITE-ProRule" id="PRU00175"/>
    </source>
</evidence>
<evidence type="ECO:0000256" key="6">
    <source>
        <dbReference type="ARBA" id="ARBA00023242"/>
    </source>
</evidence>
<organism evidence="13 14">
    <name type="scientific">Ensete ventricosum</name>
    <name type="common">Abyssinian banana</name>
    <name type="synonym">Musa ensete</name>
    <dbReference type="NCBI Taxonomy" id="4639"/>
    <lineage>
        <taxon>Eukaryota</taxon>
        <taxon>Viridiplantae</taxon>
        <taxon>Streptophyta</taxon>
        <taxon>Embryophyta</taxon>
        <taxon>Tracheophyta</taxon>
        <taxon>Spermatophyta</taxon>
        <taxon>Magnoliopsida</taxon>
        <taxon>Liliopsida</taxon>
        <taxon>Zingiberales</taxon>
        <taxon>Musaceae</taxon>
        <taxon>Ensete</taxon>
    </lineage>
</organism>
<keyword evidence="4" id="KW-0805">Transcription regulation</keyword>
<dbReference type="InterPro" id="IPR045109">
    <property type="entry name" value="LSDs-like"/>
</dbReference>
<dbReference type="EMBL" id="JAQQAF010000003">
    <property type="protein sequence ID" value="KAJ8500563.1"/>
    <property type="molecule type" value="Genomic_DNA"/>
</dbReference>
<dbReference type="SUPFAM" id="SSF51197">
    <property type="entry name" value="Clavaminate synthase-like"/>
    <property type="match status" value="1"/>
</dbReference>
<dbReference type="InterPro" id="IPR003347">
    <property type="entry name" value="JmjC_dom"/>
</dbReference>
<comment type="caution">
    <text evidence="13">The sequence shown here is derived from an EMBL/GenBank/DDBJ whole genome shotgun (WGS) entry which is preliminary data.</text>
</comment>
<dbReference type="PROSITE" id="PS51667">
    <property type="entry name" value="WRC"/>
    <property type="match status" value="1"/>
</dbReference>
<dbReference type="InterPro" id="IPR001841">
    <property type="entry name" value="Znf_RING"/>
</dbReference>
<feature type="region of interest" description="Disordered" evidence="9">
    <location>
        <begin position="43"/>
        <end position="90"/>
    </location>
</feature>
<keyword evidence="14" id="KW-1185">Reference proteome</keyword>
<dbReference type="PANTHER" id="PTHR12549:SF17">
    <property type="entry name" value="E3 UBIQUITIN-PROTEIN LIGASE JMJ24"/>
    <property type="match status" value="1"/>
</dbReference>
<dbReference type="Proteomes" id="UP001222027">
    <property type="component" value="Unassembled WGS sequence"/>
</dbReference>
<reference evidence="13 14" key="1">
    <citation type="submission" date="2022-12" db="EMBL/GenBank/DDBJ databases">
        <title>Chromosome-scale assembly of the Ensete ventricosum genome.</title>
        <authorList>
            <person name="Dussert Y."/>
            <person name="Stocks J."/>
            <person name="Wendawek A."/>
            <person name="Woldeyes F."/>
            <person name="Nichols R.A."/>
            <person name="Borrell J.S."/>
        </authorList>
    </citation>
    <scope>NUCLEOTIDE SEQUENCE [LARGE SCALE GENOMIC DNA]</scope>
    <source>
        <strain evidence="14">cv. Maze</strain>
        <tissue evidence="13">Seeds</tissue>
    </source>
</reference>
<dbReference type="GO" id="GO:0006357">
    <property type="term" value="P:regulation of transcription by RNA polymerase II"/>
    <property type="evidence" value="ECO:0007669"/>
    <property type="project" value="TreeGrafter"/>
</dbReference>
<evidence type="ECO:0000259" key="12">
    <source>
        <dbReference type="PROSITE" id="PS51667"/>
    </source>
</evidence>
<evidence type="ECO:0000256" key="2">
    <source>
        <dbReference type="ARBA" id="ARBA00006801"/>
    </source>
</evidence>
<dbReference type="InterPro" id="IPR018866">
    <property type="entry name" value="Znf-4CXXC_R1"/>
</dbReference>
<protein>
    <recommendedName>
        <fullName evidence="15">JmjC domain-containing protein</fullName>
    </recommendedName>
</protein>
<gene>
    <name evidence="13" type="ORF">OPV22_011115</name>
</gene>
<dbReference type="SMART" id="SM00558">
    <property type="entry name" value="JmjC"/>
    <property type="match status" value="1"/>
</dbReference>
<feature type="compositionally biased region" description="Basic and acidic residues" evidence="9">
    <location>
        <begin position="52"/>
        <end position="78"/>
    </location>
</feature>
<keyword evidence="6" id="KW-0539">Nucleus</keyword>
<keyword evidence="7" id="KW-0863">Zinc-finger</keyword>
<dbReference type="Pfam" id="PF10497">
    <property type="entry name" value="zf-4CXXC_R1"/>
    <property type="match status" value="1"/>
</dbReference>
<evidence type="ECO:0000256" key="8">
    <source>
        <dbReference type="PROSITE-ProRule" id="PRU01002"/>
    </source>
</evidence>
<evidence type="ECO:0000256" key="4">
    <source>
        <dbReference type="ARBA" id="ARBA00023015"/>
    </source>
</evidence>
<dbReference type="PROSITE" id="PS50089">
    <property type="entry name" value="ZF_RING_2"/>
    <property type="match status" value="1"/>
</dbReference>
<evidence type="ECO:0000259" key="11">
    <source>
        <dbReference type="PROSITE" id="PS51184"/>
    </source>
</evidence>
<keyword evidence="3" id="KW-0479">Metal-binding</keyword>
<evidence type="ECO:0000259" key="10">
    <source>
        <dbReference type="PROSITE" id="PS50089"/>
    </source>
</evidence>
<evidence type="ECO:0000313" key="13">
    <source>
        <dbReference type="EMBL" id="KAJ8500563.1"/>
    </source>
</evidence>
<evidence type="ECO:0000256" key="1">
    <source>
        <dbReference type="ARBA" id="ARBA00004123"/>
    </source>
</evidence>
<comment type="caution">
    <text evidence="8">Lacks conserved residue(s) required for the propagation of feature annotation.</text>
</comment>
<dbReference type="GO" id="GO:0000118">
    <property type="term" value="C:histone deacetylase complex"/>
    <property type="evidence" value="ECO:0007669"/>
    <property type="project" value="TreeGrafter"/>
</dbReference>
<evidence type="ECO:0000256" key="3">
    <source>
        <dbReference type="ARBA" id="ARBA00022723"/>
    </source>
</evidence>
<feature type="domain" description="JmjC" evidence="11">
    <location>
        <begin position="614"/>
        <end position="890"/>
    </location>
</feature>
<dbReference type="GO" id="GO:0003712">
    <property type="term" value="F:transcription coregulator activity"/>
    <property type="evidence" value="ECO:0007669"/>
    <property type="project" value="TreeGrafter"/>
</dbReference>
<keyword evidence="7" id="KW-0862">Zinc</keyword>
<dbReference type="Pfam" id="PF02373">
    <property type="entry name" value="JmjC"/>
    <property type="match status" value="1"/>
</dbReference>
<evidence type="ECO:0000313" key="14">
    <source>
        <dbReference type="Proteomes" id="UP001222027"/>
    </source>
</evidence>
<name>A0AAV8RMS2_ENSVE</name>
<accession>A0AAV8RMS2</accession>
<evidence type="ECO:0008006" key="15">
    <source>
        <dbReference type="Google" id="ProtNLM"/>
    </source>
</evidence>
<evidence type="ECO:0000256" key="9">
    <source>
        <dbReference type="SAM" id="MobiDB-lite"/>
    </source>
</evidence>
<dbReference type="PANTHER" id="PTHR12549">
    <property type="entry name" value="JMJC DOMAIN-CONTAINING HISTONE DEMETHYLATION PROTEIN"/>
    <property type="match status" value="1"/>
</dbReference>
<dbReference type="Gene3D" id="2.60.120.650">
    <property type="entry name" value="Cupin"/>
    <property type="match status" value="1"/>
</dbReference>
<dbReference type="PROSITE" id="PS51184">
    <property type="entry name" value="JMJC"/>
    <property type="match status" value="1"/>
</dbReference>
<sequence>MDDYVGIPEDLRCKRSDGKQWRCSALSMPDKTVCEKHYIQAKRRAANSAQRASERKARRKSLDDADIYLESRSKEPETSRSMSPMNVGGAELPSVNKYKEKMPRGQALYSRETARSFSAHGVKGRSIQEVQRDALHVEENQVRSVYKTPPFYTEAKNYNGSSRGESSGKSSGSSGEADGQICHHCRKNDRASVVWCISCERRGYCSGCISRWYADIPVEDIRQVCPACRGICTCKACLQGDNLVKAKIQEMAVIDKLRYLHSLLKFILPVLKQIYAEQCFEIGVETRTYGPKADIPRVKIDADEQMCCDFCKVPILDYHRHCANCSYDLCLTCCRDLRRSSSVAIIGECSQGWSSERSKDANAVATCPESSEISASDECTINFAHQFPRWKANSDGTINCGPMEAGGCGSSKLVLRRIFKINWVTKLVKSAEEMVNGCTICDVDSLMRCPCTGNNTSESNWVSKFTRRQCSMRDGSDDNFLYFPLSEDIKHEGISHFHEHWVKGEPVIVRHTFECPLASSWDPSIIWKGIQETLDERMDENMKVKAFNFYDLSEVEIELVQFIKGYSEECMREDGQPEMLRIKDWPTPGAVEEFILCQRPEFLGNFPLVEFVHYKWGILNLAAKLPHDAMQNEVGPKLVISYGTHKELDKGDPVANLQVNMGDMVSLLMHTADAALKRSEVEKSYRTFKVFEAEKPLENVNFMDSSMSLDEHTGISDASSRECSKEDEFSLSLKIEEDTAMDIQEFSHHELSAHERRDSESANADKHLPDPSERACAGAVWDVFRSQDVPKLNEYLKINWKNLTSSSEFNNLVMPLYNQAVYLNNDQKKMLKEQFRIEPWTFEQHVGEAVFIPAGCPFQVRNIQSSVQLVLDFLSPESLRESARMAEEIRCLPNNHEAKLKMLEVGKMSMYAASSAIREIQKITLDPRLSSDVKFENQNLTALVSENIEKLTKRRQVVCSWIS</sequence>
<dbReference type="GO" id="GO:0008270">
    <property type="term" value="F:zinc ion binding"/>
    <property type="evidence" value="ECO:0007669"/>
    <property type="project" value="UniProtKB-KW"/>
</dbReference>
<dbReference type="Pfam" id="PF08879">
    <property type="entry name" value="WRC"/>
    <property type="match status" value="1"/>
</dbReference>
<comment type="similarity">
    <text evidence="2">Belongs to the JARID1 histone demethylase family.</text>
</comment>